<evidence type="ECO:0000256" key="2">
    <source>
        <dbReference type="ARBA" id="ARBA00023043"/>
    </source>
</evidence>
<dbReference type="Proteomes" id="UP000007266">
    <property type="component" value="Linkage group 5"/>
</dbReference>
<dbReference type="InterPro" id="IPR002110">
    <property type="entry name" value="Ankyrin_rpt"/>
</dbReference>
<dbReference type="PROSITE" id="PS50088">
    <property type="entry name" value="ANK_REPEAT"/>
    <property type="match status" value="3"/>
</dbReference>
<gene>
    <name evidence="4" type="primary">AUGUSTUS-3.0.2_31135</name>
    <name evidence="4" type="ORF">TcasGA2_TC031135</name>
</gene>
<dbReference type="PANTHER" id="PTHR24171:SF9">
    <property type="entry name" value="ANKYRIN REPEAT DOMAIN-CONTAINING PROTEIN 39"/>
    <property type="match status" value="1"/>
</dbReference>
<evidence type="ECO:0000256" key="1">
    <source>
        <dbReference type="ARBA" id="ARBA00022737"/>
    </source>
</evidence>
<dbReference type="SUPFAM" id="SSF48403">
    <property type="entry name" value="Ankyrin repeat"/>
    <property type="match status" value="1"/>
</dbReference>
<protein>
    <submittedName>
        <fullName evidence="4">Tankyrase-like Protein</fullName>
    </submittedName>
</protein>
<dbReference type="STRING" id="7070.A0A139WHT9"/>
<evidence type="ECO:0000256" key="3">
    <source>
        <dbReference type="PROSITE-ProRule" id="PRU00023"/>
    </source>
</evidence>
<evidence type="ECO:0000313" key="5">
    <source>
        <dbReference type="Proteomes" id="UP000007266"/>
    </source>
</evidence>
<dbReference type="Gene3D" id="1.25.40.20">
    <property type="entry name" value="Ankyrin repeat-containing domain"/>
    <property type="match status" value="2"/>
</dbReference>
<name>A0A139WHT9_TRICA</name>
<dbReference type="GO" id="GO:0005634">
    <property type="term" value="C:nucleus"/>
    <property type="evidence" value="ECO:0000318"/>
    <property type="project" value="GO_Central"/>
</dbReference>
<keyword evidence="2 3" id="KW-0040">ANK repeat</keyword>
<keyword evidence="1" id="KW-0677">Repeat</keyword>
<dbReference type="KEGG" id="tca:655802"/>
<dbReference type="Pfam" id="PF00023">
    <property type="entry name" value="Ank"/>
    <property type="match status" value="1"/>
</dbReference>
<dbReference type="InParanoid" id="A0A139WHT9"/>
<dbReference type="PRINTS" id="PR01415">
    <property type="entry name" value="ANKYRIN"/>
</dbReference>
<feature type="repeat" description="ANK" evidence="3">
    <location>
        <begin position="121"/>
        <end position="143"/>
    </location>
</feature>
<reference evidence="4 5" key="1">
    <citation type="journal article" date="2008" name="Nature">
        <title>The genome of the model beetle and pest Tribolium castaneum.</title>
        <authorList>
            <consortium name="Tribolium Genome Sequencing Consortium"/>
            <person name="Richards S."/>
            <person name="Gibbs R.A."/>
            <person name="Weinstock G.M."/>
            <person name="Brown S.J."/>
            <person name="Denell R."/>
            <person name="Beeman R.W."/>
            <person name="Gibbs R."/>
            <person name="Beeman R.W."/>
            <person name="Brown S.J."/>
            <person name="Bucher G."/>
            <person name="Friedrich M."/>
            <person name="Grimmelikhuijzen C.J."/>
            <person name="Klingler M."/>
            <person name="Lorenzen M."/>
            <person name="Richards S."/>
            <person name="Roth S."/>
            <person name="Schroder R."/>
            <person name="Tautz D."/>
            <person name="Zdobnov E.M."/>
            <person name="Muzny D."/>
            <person name="Gibbs R.A."/>
            <person name="Weinstock G.M."/>
            <person name="Attaway T."/>
            <person name="Bell S."/>
            <person name="Buhay C.J."/>
            <person name="Chandrabose M.N."/>
            <person name="Chavez D."/>
            <person name="Clerk-Blankenburg K.P."/>
            <person name="Cree A."/>
            <person name="Dao M."/>
            <person name="Davis C."/>
            <person name="Chacko J."/>
            <person name="Dinh H."/>
            <person name="Dugan-Rocha S."/>
            <person name="Fowler G."/>
            <person name="Garner T.T."/>
            <person name="Garnes J."/>
            <person name="Gnirke A."/>
            <person name="Hawes A."/>
            <person name="Hernandez J."/>
            <person name="Hines S."/>
            <person name="Holder M."/>
            <person name="Hume J."/>
            <person name="Jhangiani S.N."/>
            <person name="Joshi V."/>
            <person name="Khan Z.M."/>
            <person name="Jackson L."/>
            <person name="Kovar C."/>
            <person name="Kowis A."/>
            <person name="Lee S."/>
            <person name="Lewis L.R."/>
            <person name="Margolis J."/>
            <person name="Morgan M."/>
            <person name="Nazareth L.V."/>
            <person name="Nguyen N."/>
            <person name="Okwuonu G."/>
            <person name="Parker D."/>
            <person name="Richards S."/>
            <person name="Ruiz S.J."/>
            <person name="Santibanez J."/>
            <person name="Savard J."/>
            <person name="Scherer S.E."/>
            <person name="Schneider B."/>
            <person name="Sodergren E."/>
            <person name="Tautz D."/>
            <person name="Vattahil S."/>
            <person name="Villasana D."/>
            <person name="White C.S."/>
            <person name="Wright R."/>
            <person name="Park Y."/>
            <person name="Beeman R.W."/>
            <person name="Lord J."/>
            <person name="Oppert B."/>
            <person name="Lorenzen M."/>
            <person name="Brown S."/>
            <person name="Wang L."/>
            <person name="Savard J."/>
            <person name="Tautz D."/>
            <person name="Richards S."/>
            <person name="Weinstock G."/>
            <person name="Gibbs R.A."/>
            <person name="Liu Y."/>
            <person name="Worley K."/>
            <person name="Weinstock G."/>
            <person name="Elsik C.G."/>
            <person name="Reese J.T."/>
            <person name="Elhaik E."/>
            <person name="Landan G."/>
            <person name="Graur D."/>
            <person name="Arensburger P."/>
            <person name="Atkinson P."/>
            <person name="Beeman R.W."/>
            <person name="Beidler J."/>
            <person name="Brown S.J."/>
            <person name="Demuth J.P."/>
            <person name="Drury D.W."/>
            <person name="Du Y.Z."/>
            <person name="Fujiwara H."/>
            <person name="Lorenzen M."/>
            <person name="Maselli V."/>
            <person name="Osanai M."/>
            <person name="Park Y."/>
            <person name="Robertson H.M."/>
            <person name="Tu Z."/>
            <person name="Wang J.J."/>
            <person name="Wang S."/>
            <person name="Richards S."/>
            <person name="Song H."/>
            <person name="Zhang L."/>
            <person name="Sodergren E."/>
            <person name="Werner D."/>
            <person name="Stanke M."/>
            <person name="Morgenstern B."/>
            <person name="Solovyev V."/>
            <person name="Kosarev P."/>
            <person name="Brown G."/>
            <person name="Chen H.C."/>
            <person name="Ermolaeva O."/>
            <person name="Hlavina W."/>
            <person name="Kapustin Y."/>
            <person name="Kiryutin B."/>
            <person name="Kitts P."/>
            <person name="Maglott D."/>
            <person name="Pruitt K."/>
            <person name="Sapojnikov V."/>
            <person name="Souvorov A."/>
            <person name="Mackey A.J."/>
            <person name="Waterhouse R.M."/>
            <person name="Wyder S."/>
            <person name="Zdobnov E.M."/>
            <person name="Zdobnov E.M."/>
            <person name="Wyder S."/>
            <person name="Kriventseva E.V."/>
            <person name="Kadowaki T."/>
            <person name="Bork P."/>
            <person name="Aranda M."/>
            <person name="Bao R."/>
            <person name="Beermann A."/>
            <person name="Berns N."/>
            <person name="Bolognesi R."/>
            <person name="Bonneton F."/>
            <person name="Bopp D."/>
            <person name="Brown S.J."/>
            <person name="Bucher G."/>
            <person name="Butts T."/>
            <person name="Chaumot A."/>
            <person name="Denell R.E."/>
            <person name="Ferrier D.E."/>
            <person name="Friedrich M."/>
            <person name="Gordon C.M."/>
            <person name="Jindra M."/>
            <person name="Klingler M."/>
            <person name="Lan Q."/>
            <person name="Lattorff H.M."/>
            <person name="Laudet V."/>
            <person name="von Levetsow C."/>
            <person name="Liu Z."/>
            <person name="Lutz R."/>
            <person name="Lynch J.A."/>
            <person name="da Fonseca R.N."/>
            <person name="Posnien N."/>
            <person name="Reuter R."/>
            <person name="Roth S."/>
            <person name="Savard J."/>
            <person name="Schinko J.B."/>
            <person name="Schmitt C."/>
            <person name="Schoppmeier M."/>
            <person name="Schroder R."/>
            <person name="Shippy T.D."/>
            <person name="Simonnet F."/>
            <person name="Marques-Souza H."/>
            <person name="Tautz D."/>
            <person name="Tomoyasu Y."/>
            <person name="Trauner J."/>
            <person name="Van der Zee M."/>
            <person name="Vervoort M."/>
            <person name="Wittkopp N."/>
            <person name="Wimmer E.A."/>
            <person name="Yang X."/>
            <person name="Jones A.K."/>
            <person name="Sattelle D.B."/>
            <person name="Ebert P.R."/>
            <person name="Nelson D."/>
            <person name="Scott J.G."/>
            <person name="Beeman R.W."/>
            <person name="Muthukrishnan S."/>
            <person name="Kramer K.J."/>
            <person name="Arakane Y."/>
            <person name="Beeman R.W."/>
            <person name="Zhu Q."/>
            <person name="Hogenkamp D."/>
            <person name="Dixit R."/>
            <person name="Oppert B."/>
            <person name="Jiang H."/>
            <person name="Zou Z."/>
            <person name="Marshall J."/>
            <person name="Elpidina E."/>
            <person name="Vinokurov K."/>
            <person name="Oppert C."/>
            <person name="Zou Z."/>
            <person name="Evans J."/>
            <person name="Lu Z."/>
            <person name="Zhao P."/>
            <person name="Sumathipala N."/>
            <person name="Altincicek B."/>
            <person name="Vilcinskas A."/>
            <person name="Williams M."/>
            <person name="Hultmark D."/>
            <person name="Hetru C."/>
            <person name="Jiang H."/>
            <person name="Grimmelikhuijzen C.J."/>
            <person name="Hauser F."/>
            <person name="Cazzamali G."/>
            <person name="Williamson M."/>
            <person name="Park Y."/>
            <person name="Li B."/>
            <person name="Tanaka Y."/>
            <person name="Predel R."/>
            <person name="Neupert S."/>
            <person name="Schachtner J."/>
            <person name="Verleyen P."/>
            <person name="Raible F."/>
            <person name="Bork P."/>
            <person name="Friedrich M."/>
            <person name="Walden K.K."/>
            <person name="Robertson H.M."/>
            <person name="Angeli S."/>
            <person name="Foret S."/>
            <person name="Bucher G."/>
            <person name="Schuetz S."/>
            <person name="Maleszka R."/>
            <person name="Wimmer E.A."/>
            <person name="Beeman R.W."/>
            <person name="Lorenzen M."/>
            <person name="Tomoyasu Y."/>
            <person name="Miller S.C."/>
            <person name="Grossmann D."/>
            <person name="Bucher G."/>
        </authorList>
    </citation>
    <scope>NUCLEOTIDE SEQUENCE [LARGE SCALE GENOMIC DNA]</scope>
    <source>
        <strain evidence="4 5">Georgia GA2</strain>
    </source>
</reference>
<sequence length="173" mass="19103">MCECGEHSGPNSVSQSLDELEFERGLWSAAQYGDLDRALHLLNKGFGVDQRDAAGYTPLHYAARNGHLDICKLLVAKGACLDAVTCQGKATPLHRAATVGKFEIVKFLVENKANCRLKDADGKTALHRAAANKHLKICQYLLEVEPSLRNEVDIHEKRPADYVQTTEFLSLLN</sequence>
<dbReference type="OMA" id="YCGHLNV"/>
<proteinExistence type="predicted"/>
<feature type="repeat" description="ANK" evidence="3">
    <location>
        <begin position="88"/>
        <end position="120"/>
    </location>
</feature>
<dbReference type="PANTHER" id="PTHR24171">
    <property type="entry name" value="ANKYRIN REPEAT DOMAIN-CONTAINING PROTEIN 39-RELATED"/>
    <property type="match status" value="1"/>
</dbReference>
<organism evidence="4 5">
    <name type="scientific">Tribolium castaneum</name>
    <name type="common">Red flour beetle</name>
    <dbReference type="NCBI Taxonomy" id="7070"/>
    <lineage>
        <taxon>Eukaryota</taxon>
        <taxon>Metazoa</taxon>
        <taxon>Ecdysozoa</taxon>
        <taxon>Arthropoda</taxon>
        <taxon>Hexapoda</taxon>
        <taxon>Insecta</taxon>
        <taxon>Pterygota</taxon>
        <taxon>Neoptera</taxon>
        <taxon>Endopterygota</taxon>
        <taxon>Coleoptera</taxon>
        <taxon>Polyphaga</taxon>
        <taxon>Cucujiformia</taxon>
        <taxon>Tenebrionidae</taxon>
        <taxon>Tenebrionidae incertae sedis</taxon>
        <taxon>Tribolium</taxon>
    </lineage>
</organism>
<dbReference type="AlphaFoldDB" id="A0A139WHT9"/>
<evidence type="ECO:0000313" key="4">
    <source>
        <dbReference type="EMBL" id="KYB27496.1"/>
    </source>
</evidence>
<dbReference type="GO" id="GO:0005737">
    <property type="term" value="C:cytoplasm"/>
    <property type="evidence" value="ECO:0000318"/>
    <property type="project" value="GO_Central"/>
</dbReference>
<dbReference type="SMART" id="SM00248">
    <property type="entry name" value="ANK"/>
    <property type="match status" value="4"/>
</dbReference>
<dbReference type="OrthoDB" id="6344789at2759"/>
<dbReference type="PROSITE" id="PS50297">
    <property type="entry name" value="ANK_REP_REGION"/>
    <property type="match status" value="3"/>
</dbReference>
<dbReference type="Pfam" id="PF12796">
    <property type="entry name" value="Ank_2"/>
    <property type="match status" value="1"/>
</dbReference>
<dbReference type="EMBL" id="KQ971342">
    <property type="protein sequence ID" value="KYB27496.1"/>
    <property type="molecule type" value="Genomic_DNA"/>
</dbReference>
<feature type="repeat" description="ANK" evidence="3">
    <location>
        <begin position="54"/>
        <end position="86"/>
    </location>
</feature>
<accession>A0A139WHT9</accession>
<keyword evidence="5" id="KW-1185">Reference proteome</keyword>
<reference evidence="4 5" key="2">
    <citation type="journal article" date="2010" name="Nucleic Acids Res.">
        <title>BeetleBase in 2010: revisions to provide comprehensive genomic information for Tribolium castaneum.</title>
        <authorList>
            <person name="Kim H.S."/>
            <person name="Murphy T."/>
            <person name="Xia J."/>
            <person name="Caragea D."/>
            <person name="Park Y."/>
            <person name="Beeman R.W."/>
            <person name="Lorenzen M.D."/>
            <person name="Butcher S."/>
            <person name="Manak J.R."/>
            <person name="Brown S.J."/>
        </authorList>
    </citation>
    <scope>GENOME REANNOTATION</scope>
    <source>
        <strain evidence="4 5">Georgia GA2</strain>
    </source>
</reference>
<dbReference type="InterPro" id="IPR036770">
    <property type="entry name" value="Ankyrin_rpt-contain_sf"/>
</dbReference>
<dbReference type="eggNOG" id="KOG0504">
    <property type="taxonomic scope" value="Eukaryota"/>
</dbReference>